<dbReference type="EMBL" id="SMOG01000001">
    <property type="protein sequence ID" value="TDF74608.1"/>
    <property type="molecule type" value="Genomic_DNA"/>
</dbReference>
<organism evidence="1 2">
    <name type="scientific">Candidatus Syntrophosphaera thermopropionivorans</name>
    <dbReference type="NCBI Taxonomy" id="2593015"/>
    <lineage>
        <taxon>Bacteria</taxon>
        <taxon>Pseudomonadati</taxon>
        <taxon>Candidatus Cloacimonadota</taxon>
        <taxon>Candidatus Cloacimonadia</taxon>
        <taxon>Candidatus Cloacimonadales</taxon>
        <taxon>Candidatus Cloacimonadaceae</taxon>
        <taxon>Candidatus Syntrophosphaera</taxon>
    </lineage>
</organism>
<dbReference type="Proteomes" id="UP000294588">
    <property type="component" value="Unassembled WGS sequence"/>
</dbReference>
<protein>
    <submittedName>
        <fullName evidence="1">RNA 2',3'-cyclic phosphodiesterase</fullName>
    </submittedName>
</protein>
<comment type="caution">
    <text evidence="1">The sequence shown here is derived from an EMBL/GenBank/DDBJ whole genome shotgun (WGS) entry which is preliminary data.</text>
</comment>
<evidence type="ECO:0000313" key="1">
    <source>
        <dbReference type="EMBL" id="TDF74608.1"/>
    </source>
</evidence>
<reference evidence="1" key="1">
    <citation type="submission" date="2019-03" db="EMBL/GenBank/DDBJ databases">
        <title>Candidatus Syntrophosphaera thermopropionivorans: a novel player in syntrophic propionate oxidation during anaerobic digestion.</title>
        <authorList>
            <person name="Dyksma S."/>
        </authorList>
    </citation>
    <scope>NUCLEOTIDE SEQUENCE</scope>
    <source>
        <strain evidence="1">W5</strain>
    </source>
</reference>
<proteinExistence type="predicted"/>
<keyword evidence="2" id="KW-1185">Reference proteome</keyword>
<gene>
    <name evidence="1" type="primary">thpR</name>
    <name evidence="1" type="ORF">E0946_00565</name>
</gene>
<accession>A0AC61QKX0</accession>
<sequence length="183" mass="21267">MNYRTFIALEPPKTVFLNLKEKLNTFKSTQGVNWVKEQNLHLTLLFLGDVDSTRINELSGILEQATEIAAPFNLSLQGLELFPYKEPRLVWATLLEQDDSLFQWHKSLLKEIRKAGFEPDIKPLKLHITLGRIKTKLPVSKEREILESKVDKDFFSYDTITLYRSILKPEGPVYQILDQYNLS</sequence>
<name>A0AC61QKX0_9BACT</name>
<evidence type="ECO:0000313" key="2">
    <source>
        <dbReference type="Proteomes" id="UP000294588"/>
    </source>
</evidence>